<evidence type="ECO:0000256" key="1">
    <source>
        <dbReference type="ARBA" id="ARBA00000118"/>
    </source>
</evidence>
<evidence type="ECO:0000256" key="10">
    <source>
        <dbReference type="ARBA" id="ARBA00023239"/>
    </source>
</evidence>
<feature type="domain" description="Aconitase A/isopropylmalate dehydratase small subunit swivel" evidence="14">
    <location>
        <begin position="716"/>
        <end position="841"/>
    </location>
</feature>
<keyword evidence="9 12" id="KW-0411">Iron-sulfur</keyword>
<dbReference type="Gene3D" id="3.20.19.10">
    <property type="entry name" value="Aconitase, domain 4"/>
    <property type="match status" value="1"/>
</dbReference>
<sequence length="917" mass="99539">MSIVTGKDTAGTRRKLTVGDKSYSYYSIPAAQDAGLGDFSKLPASLKVVLENLLRFEDGGFTVSVDDIKAFGEWAAQGGKNPREIAYRPARVLMQDFTGVPAVVDLAAMRDGIKALGGDARKINPLVPVDLVIDHSVMIDEFGTPRAFQANVDLEYQRNMERYQFLKWGQGAFENFRVVPPGTGICHQVNLEYLAQTVWTDKDQSGEEVAYPDTLVGTDSHTTMVNGAAVLGWGVGGIEAEAAMLGQPISMLIPEVVGFKLTGAMVEGTTGTDLVLKVVQMLRKHGVVGKFVEFYGPGLDRLPLAQRATIANMAPEYGATCGFFPIDAETLRYLRQTGRHEDRIALVEAYAKENGFWRDEFYEPIYSSHLELDMATIVPAISGPKRPQDYLPLTDASTAFTNVVASYRGIDISSAAKEMADEGPVATKQIQVCRSVPVEGKEFTINDGSVVIAAITSCTNTSNPYVLIGAGLVARKARALGLTRKPWVKTSLAPGSQVVQEYLAAADLQDDLDALGFNIVGFGCTTCIGNSGPLGDPAISKAINENDLVATAVLSGNRNFEGRISPDVRANYLASPPLVVAYAIAGDMNIDLTTQPLGTSKDGKPVYLKDIWPTDKEIAEIVERVVTRDAFLEKYADVFKGDERWQAVEVSEAETYDWPPTSTYIQNPPYFKGMSPEPGVIKNVEHARILAILGDMITTDHISPAGSFKPTTPAGKYLIERQVAPKDFNSYGSRRGNHEIMMRGTFANIRIRNEMLDGVEGGYTKGPDGEQTTIFDASMEYQAEGIPLVIFGGIEYGAGSSRDWAAKGTNLLGVKAVIAESFERIHRSNLIGMGVIPFEFTGGENRKTLGLKGDEVVTIEGLEGDIKPLSLVPCTIQYADGTVKTIQLKSRIDTEVEIVYLKNGGVLHYVLRNLAKS</sequence>
<accession>A0A443KN52</accession>
<feature type="domain" description="Aconitase/3-isopropylmalate dehydratase large subunit alpha/beta/alpha" evidence="13">
    <location>
        <begin position="83"/>
        <end position="586"/>
    </location>
</feature>
<dbReference type="CDD" id="cd01580">
    <property type="entry name" value="AcnA_IRP_Swivel"/>
    <property type="match status" value="1"/>
</dbReference>
<evidence type="ECO:0000256" key="5">
    <source>
        <dbReference type="ARBA" id="ARBA00007185"/>
    </source>
</evidence>
<dbReference type="UniPathway" id="UPA00223">
    <property type="reaction ID" value="UER00718"/>
</dbReference>
<proteinExistence type="inferred from homology"/>
<comment type="similarity">
    <text evidence="5 12">Belongs to the aconitase/IPM isomerase family.</text>
</comment>
<protein>
    <recommendedName>
        <fullName evidence="12">Aconitate hydratase</fullName>
        <shortName evidence="12">Aconitase</shortName>
        <ecNumber evidence="12">4.2.1.3</ecNumber>
    </recommendedName>
</protein>
<dbReference type="InterPro" id="IPR018136">
    <property type="entry name" value="Aconitase_4Fe-4S_BS"/>
</dbReference>
<dbReference type="EMBL" id="SAUY01000003">
    <property type="protein sequence ID" value="RWR34074.1"/>
    <property type="molecule type" value="Genomic_DNA"/>
</dbReference>
<dbReference type="InterPro" id="IPR044137">
    <property type="entry name" value="AcnA_IRP_Swivel"/>
</dbReference>
<evidence type="ECO:0000256" key="8">
    <source>
        <dbReference type="ARBA" id="ARBA00023004"/>
    </source>
</evidence>
<dbReference type="EC" id="4.2.1.3" evidence="12"/>
<dbReference type="GO" id="GO:0051539">
    <property type="term" value="F:4 iron, 4 sulfur cluster binding"/>
    <property type="evidence" value="ECO:0007669"/>
    <property type="project" value="UniProtKB-KW"/>
</dbReference>
<keyword evidence="7" id="KW-0479">Metal-binding</keyword>
<reference evidence="15 16" key="2">
    <citation type="submission" date="2019-01" db="EMBL/GenBank/DDBJ databases">
        <authorList>
            <person name="Li Y."/>
        </authorList>
    </citation>
    <scope>NUCLEOTIDE SEQUENCE [LARGE SCALE GENOMIC DNA]</scope>
    <source>
        <strain evidence="15 16">07D10-4-3</strain>
    </source>
</reference>
<dbReference type="PROSITE" id="PS01244">
    <property type="entry name" value="ACONITASE_2"/>
    <property type="match status" value="1"/>
</dbReference>
<dbReference type="FunFam" id="3.30.499.10:FF:000002">
    <property type="entry name" value="Aconitate hydratase"/>
    <property type="match status" value="1"/>
</dbReference>
<comment type="pathway">
    <text evidence="4">Organic acid metabolism; propanoate degradation.</text>
</comment>
<comment type="function">
    <text evidence="12">Catalyzes the isomerization of citrate to isocitrate via cis-aconitate.</text>
</comment>
<dbReference type="SUPFAM" id="SSF53732">
    <property type="entry name" value="Aconitase iron-sulfur domain"/>
    <property type="match status" value="1"/>
</dbReference>
<dbReference type="GO" id="GO:0006099">
    <property type="term" value="P:tricarboxylic acid cycle"/>
    <property type="evidence" value="ECO:0007669"/>
    <property type="project" value="UniProtKB-UniPathway"/>
</dbReference>
<evidence type="ECO:0000256" key="12">
    <source>
        <dbReference type="RuleBase" id="RU361275"/>
    </source>
</evidence>
<dbReference type="AlphaFoldDB" id="A0A443KN52"/>
<dbReference type="PRINTS" id="PR00415">
    <property type="entry name" value="ACONITASE"/>
</dbReference>
<dbReference type="PROSITE" id="PS00450">
    <property type="entry name" value="ACONITASE_1"/>
    <property type="match status" value="1"/>
</dbReference>
<dbReference type="Pfam" id="PF00330">
    <property type="entry name" value="Aconitase"/>
    <property type="match status" value="1"/>
</dbReference>
<evidence type="ECO:0000256" key="3">
    <source>
        <dbReference type="ARBA" id="ARBA00004717"/>
    </source>
</evidence>
<evidence type="ECO:0000313" key="16">
    <source>
        <dbReference type="Proteomes" id="UP000284451"/>
    </source>
</evidence>
<comment type="catalytic activity">
    <reaction evidence="11 12">
        <text>citrate = D-threo-isocitrate</text>
        <dbReference type="Rhea" id="RHEA:10336"/>
        <dbReference type="ChEBI" id="CHEBI:15562"/>
        <dbReference type="ChEBI" id="CHEBI:16947"/>
        <dbReference type="EC" id="4.2.1.3"/>
    </reaction>
</comment>
<dbReference type="SUPFAM" id="SSF52016">
    <property type="entry name" value="LeuD/IlvD-like"/>
    <property type="match status" value="1"/>
</dbReference>
<evidence type="ECO:0000259" key="14">
    <source>
        <dbReference type="Pfam" id="PF00694"/>
    </source>
</evidence>
<keyword evidence="10 12" id="KW-0456">Lyase</keyword>
<comment type="caution">
    <text evidence="15">The sequence shown here is derived from an EMBL/GenBank/DDBJ whole genome shotgun (WGS) entry which is preliminary data.</text>
</comment>
<dbReference type="Gene3D" id="6.10.190.10">
    <property type="match status" value="1"/>
</dbReference>
<evidence type="ECO:0000259" key="13">
    <source>
        <dbReference type="Pfam" id="PF00330"/>
    </source>
</evidence>
<dbReference type="FunFam" id="3.20.19.10:FF:000001">
    <property type="entry name" value="Aconitate hydratase"/>
    <property type="match status" value="1"/>
</dbReference>
<dbReference type="InterPro" id="IPR015931">
    <property type="entry name" value="Acnase/IPM_dHydase_lsu_aba_1/3"/>
</dbReference>
<dbReference type="Proteomes" id="UP000284451">
    <property type="component" value="Unassembled WGS sequence"/>
</dbReference>
<dbReference type="GO" id="GO:0047456">
    <property type="term" value="F:2-methylisocitrate dehydratase activity"/>
    <property type="evidence" value="ECO:0007669"/>
    <property type="project" value="UniProtKB-EC"/>
</dbReference>
<keyword evidence="6 12" id="KW-0004">4Fe-4S</keyword>
<dbReference type="InterPro" id="IPR001030">
    <property type="entry name" value="Acoase/IPM_deHydtase_lsu_aba"/>
</dbReference>
<dbReference type="Gene3D" id="3.30.499.10">
    <property type="entry name" value="Aconitase, domain 3"/>
    <property type="match status" value="2"/>
</dbReference>
<dbReference type="InterPro" id="IPR000573">
    <property type="entry name" value="AconitaseA/IPMdHydase_ssu_swvl"/>
</dbReference>
<evidence type="ECO:0000313" key="15">
    <source>
        <dbReference type="EMBL" id="RWR34074.1"/>
    </source>
</evidence>
<comment type="pathway">
    <text evidence="3">Carbohydrate metabolism; tricarboxylic acid cycle; isocitrate from oxaloacetate: step 2/2.</text>
</comment>
<keyword evidence="8 12" id="KW-0408">Iron</keyword>
<dbReference type="NCBIfam" id="TIGR01341">
    <property type="entry name" value="aconitase_1"/>
    <property type="match status" value="1"/>
</dbReference>
<dbReference type="GO" id="GO:0003994">
    <property type="term" value="F:aconitate hydratase activity"/>
    <property type="evidence" value="ECO:0007669"/>
    <property type="project" value="UniProtKB-EC"/>
</dbReference>
<dbReference type="NCBIfam" id="NF009520">
    <property type="entry name" value="PRK12881.1"/>
    <property type="match status" value="1"/>
</dbReference>
<evidence type="ECO:0000256" key="4">
    <source>
        <dbReference type="ARBA" id="ARBA00005026"/>
    </source>
</evidence>
<name>A0A443KN52_9RHOB</name>
<reference evidence="15 16" key="1">
    <citation type="submission" date="2019-01" db="EMBL/GenBank/DDBJ databases">
        <title>Sinorhodobacter populi sp. nov. isolated from the symptomatic bark tissue of Populus euramericana canker.</title>
        <authorList>
            <person name="Xu G."/>
        </authorList>
    </citation>
    <scope>NUCLEOTIDE SEQUENCE [LARGE SCALE GENOMIC DNA]</scope>
    <source>
        <strain evidence="15 16">07D10-4-3</strain>
    </source>
</reference>
<evidence type="ECO:0000256" key="11">
    <source>
        <dbReference type="ARBA" id="ARBA00023501"/>
    </source>
</evidence>
<dbReference type="RefSeq" id="WP_128231448.1">
    <property type="nucleotide sequence ID" value="NZ_SAUY01000003.1"/>
</dbReference>
<dbReference type="InterPro" id="IPR015928">
    <property type="entry name" value="Aconitase/3IPM_dehydase_swvl"/>
</dbReference>
<dbReference type="Pfam" id="PF00694">
    <property type="entry name" value="Aconitase_C"/>
    <property type="match status" value="1"/>
</dbReference>
<evidence type="ECO:0000256" key="7">
    <source>
        <dbReference type="ARBA" id="ARBA00022723"/>
    </source>
</evidence>
<comment type="cofactor">
    <cofactor evidence="2">
        <name>[4Fe-4S] cluster</name>
        <dbReference type="ChEBI" id="CHEBI:49883"/>
    </cofactor>
</comment>
<comment type="catalytic activity">
    <reaction evidence="1">
        <text>(2S,3R)-3-hydroxybutane-1,2,3-tricarboxylate = 2-methyl-cis-aconitate + H2O</text>
        <dbReference type="Rhea" id="RHEA:17941"/>
        <dbReference type="ChEBI" id="CHEBI:15377"/>
        <dbReference type="ChEBI" id="CHEBI:57429"/>
        <dbReference type="ChEBI" id="CHEBI:57872"/>
        <dbReference type="EC" id="4.2.1.99"/>
    </reaction>
</comment>
<dbReference type="InterPro" id="IPR006249">
    <property type="entry name" value="Aconitase/IRP2"/>
</dbReference>
<dbReference type="PANTHER" id="PTHR11670">
    <property type="entry name" value="ACONITASE/IRON-RESPONSIVE ELEMENT FAMILY MEMBER"/>
    <property type="match status" value="1"/>
</dbReference>
<dbReference type="GO" id="GO:0046872">
    <property type="term" value="F:metal ion binding"/>
    <property type="evidence" value="ECO:0007669"/>
    <property type="project" value="UniProtKB-KW"/>
</dbReference>
<organism evidence="15 16">
    <name type="scientific">Paenirhodobacter populi</name>
    <dbReference type="NCBI Taxonomy" id="2306993"/>
    <lineage>
        <taxon>Bacteria</taxon>
        <taxon>Pseudomonadati</taxon>
        <taxon>Pseudomonadota</taxon>
        <taxon>Alphaproteobacteria</taxon>
        <taxon>Rhodobacterales</taxon>
        <taxon>Rhodobacter group</taxon>
        <taxon>Paenirhodobacter</taxon>
    </lineage>
</organism>
<evidence type="ECO:0000256" key="2">
    <source>
        <dbReference type="ARBA" id="ARBA00001966"/>
    </source>
</evidence>
<dbReference type="NCBIfam" id="NF006757">
    <property type="entry name" value="PRK09277.1"/>
    <property type="match status" value="1"/>
</dbReference>
<dbReference type="CDD" id="cd01586">
    <property type="entry name" value="AcnA_IRP"/>
    <property type="match status" value="1"/>
</dbReference>
<evidence type="ECO:0000256" key="6">
    <source>
        <dbReference type="ARBA" id="ARBA00022485"/>
    </source>
</evidence>
<dbReference type="InterPro" id="IPR036008">
    <property type="entry name" value="Aconitase_4Fe-4S_dom"/>
</dbReference>
<evidence type="ECO:0000256" key="9">
    <source>
        <dbReference type="ARBA" id="ARBA00023014"/>
    </source>
</evidence>
<gene>
    <name evidence="15" type="primary">acnA</name>
    <name evidence="15" type="ORF">D2T29_04025</name>
</gene>